<evidence type="ECO:0000256" key="6">
    <source>
        <dbReference type="ARBA" id="ARBA00022619"/>
    </source>
</evidence>
<keyword evidence="9 14" id="KW-0521">NADP</keyword>
<comment type="caution">
    <text evidence="16">The sequence shown here is derived from an EMBL/GenBank/DDBJ whole genome shotgun (WGS) entry which is preliminary data.</text>
</comment>
<evidence type="ECO:0000256" key="8">
    <source>
        <dbReference type="ARBA" id="ARBA00022833"/>
    </source>
</evidence>
<dbReference type="Proteomes" id="UP001501490">
    <property type="component" value="Unassembled WGS sequence"/>
</dbReference>
<evidence type="ECO:0000256" key="1">
    <source>
        <dbReference type="ARBA" id="ARBA00002151"/>
    </source>
</evidence>
<dbReference type="Gene3D" id="3.40.140.10">
    <property type="entry name" value="Cytidine Deaminase, domain 2"/>
    <property type="match status" value="1"/>
</dbReference>
<comment type="cofactor">
    <cofactor evidence="14">
        <name>Zn(2+)</name>
        <dbReference type="ChEBI" id="CHEBI:29105"/>
    </cofactor>
    <text evidence="14">Binds 1 zinc ion.</text>
</comment>
<keyword evidence="6 14" id="KW-0686">Riboflavin biosynthesis</keyword>
<dbReference type="Pfam" id="PF00383">
    <property type="entry name" value="dCMP_cyt_deam_1"/>
    <property type="match status" value="1"/>
</dbReference>
<dbReference type="EC" id="1.1.1.193" evidence="14"/>
<dbReference type="InterPro" id="IPR024072">
    <property type="entry name" value="DHFR-like_dom_sf"/>
</dbReference>
<keyword evidence="14" id="KW-0378">Hydrolase</keyword>
<comment type="pathway">
    <text evidence="3 14">Cofactor biosynthesis; riboflavin biosynthesis; 5-amino-6-(D-ribitylamino)uracil from GTP: step 3/4.</text>
</comment>
<evidence type="ECO:0000256" key="10">
    <source>
        <dbReference type="ARBA" id="ARBA00023002"/>
    </source>
</evidence>
<accession>A0ABP6ZUW3</accession>
<dbReference type="InterPro" id="IPR002734">
    <property type="entry name" value="RibDG_C"/>
</dbReference>
<keyword evidence="8 14" id="KW-0862">Zinc</keyword>
<dbReference type="PROSITE" id="PS51747">
    <property type="entry name" value="CYT_DCMP_DEAMINASES_2"/>
    <property type="match status" value="1"/>
</dbReference>
<dbReference type="SUPFAM" id="SSF53927">
    <property type="entry name" value="Cytidine deaminase-like"/>
    <property type="match status" value="1"/>
</dbReference>
<evidence type="ECO:0000256" key="7">
    <source>
        <dbReference type="ARBA" id="ARBA00022723"/>
    </source>
</evidence>
<dbReference type="Gene3D" id="3.40.430.10">
    <property type="entry name" value="Dihydrofolate Reductase, subunit A"/>
    <property type="match status" value="2"/>
</dbReference>
<proteinExistence type="inferred from homology"/>
<dbReference type="Pfam" id="PF01872">
    <property type="entry name" value="RibD_C"/>
    <property type="match status" value="1"/>
</dbReference>
<comment type="function">
    <text evidence="1 14">Converts 2,5-diamino-6-(ribosylamino)-4(3h)-pyrimidinone 5'-phosphate into 5-amino-6-(ribosylamino)-2,4(1h,3h)-pyrimidinedione 5'-phosphate.</text>
</comment>
<keyword evidence="17" id="KW-1185">Reference proteome</keyword>
<evidence type="ECO:0000313" key="16">
    <source>
        <dbReference type="EMBL" id="GAA3618610.1"/>
    </source>
</evidence>
<dbReference type="NCBIfam" id="TIGR00326">
    <property type="entry name" value="eubact_ribD"/>
    <property type="match status" value="1"/>
</dbReference>
<comment type="similarity">
    <text evidence="5 14">In the C-terminal section; belongs to the HTP reductase family.</text>
</comment>
<keyword evidence="10 14" id="KW-0560">Oxidoreductase</keyword>
<sequence length="348" mass="36499">MCDELGLMRRALELAALGPAVDPNPRVGAVISDPAGRVVGEGFHRGAGHPHAELEALAVAGRRARGGTAVVTLEPCDHTGRTSPCSLALLDAGVARVVYAQNDPNPKATGGAVRLRAGGVAVVGGVLTDRARDLNADWTFAMTHGRPRVVWKFAATLDGRSAAADGTSRWITGPAARADVHRLRAQAGAILVGTGTVLADDPALTVRRPDGAPEQRQPLRVVMGRRVPPATARVLDGAATTLHVRERDPAVVLDILAEHEIRRVWLEGGPTVAAAFLNAGLVDEVIAYLAPTLLGSGPPAVGDLGIATLRQAVRLQPLEITTLGPDIRLRASIHHHRPHPRDVTCSPE</sequence>
<dbReference type="InterPro" id="IPR016192">
    <property type="entry name" value="APOBEC/CMP_deaminase_Zn-bd"/>
</dbReference>
<feature type="domain" description="CMP/dCMP-type deaminase" evidence="15">
    <location>
        <begin position="2"/>
        <end position="112"/>
    </location>
</feature>
<evidence type="ECO:0000256" key="4">
    <source>
        <dbReference type="ARBA" id="ARBA00005259"/>
    </source>
</evidence>
<keyword evidence="11" id="KW-0511">Multifunctional enzyme</keyword>
<comment type="catalytic activity">
    <reaction evidence="12 14">
        <text>5-amino-6-(5-phospho-D-ribitylamino)uracil + NADP(+) = 5-amino-6-(5-phospho-D-ribosylamino)uracil + NADPH + H(+)</text>
        <dbReference type="Rhea" id="RHEA:17845"/>
        <dbReference type="ChEBI" id="CHEBI:15378"/>
        <dbReference type="ChEBI" id="CHEBI:57783"/>
        <dbReference type="ChEBI" id="CHEBI:58349"/>
        <dbReference type="ChEBI" id="CHEBI:58421"/>
        <dbReference type="ChEBI" id="CHEBI:58453"/>
        <dbReference type="EC" id="1.1.1.193"/>
    </reaction>
</comment>
<dbReference type="InterPro" id="IPR050765">
    <property type="entry name" value="Riboflavin_Biosynth_HTPR"/>
</dbReference>
<evidence type="ECO:0000256" key="2">
    <source>
        <dbReference type="ARBA" id="ARBA00004882"/>
    </source>
</evidence>
<evidence type="ECO:0000256" key="14">
    <source>
        <dbReference type="PIRNR" id="PIRNR006769"/>
    </source>
</evidence>
<dbReference type="CDD" id="cd01284">
    <property type="entry name" value="Riboflavin_deaminase-reductase"/>
    <property type="match status" value="1"/>
</dbReference>
<comment type="catalytic activity">
    <reaction evidence="13 14">
        <text>2,5-diamino-6-hydroxy-4-(5-phosphoribosylamino)-pyrimidine + H2O + H(+) = 5-amino-6-(5-phospho-D-ribosylamino)uracil + NH4(+)</text>
        <dbReference type="Rhea" id="RHEA:21868"/>
        <dbReference type="ChEBI" id="CHEBI:15377"/>
        <dbReference type="ChEBI" id="CHEBI:15378"/>
        <dbReference type="ChEBI" id="CHEBI:28938"/>
        <dbReference type="ChEBI" id="CHEBI:58453"/>
        <dbReference type="ChEBI" id="CHEBI:58614"/>
        <dbReference type="EC" id="3.5.4.26"/>
    </reaction>
</comment>
<evidence type="ECO:0000256" key="9">
    <source>
        <dbReference type="ARBA" id="ARBA00022857"/>
    </source>
</evidence>
<dbReference type="InterPro" id="IPR002125">
    <property type="entry name" value="CMP_dCMP_dom"/>
</dbReference>
<dbReference type="PROSITE" id="PS00903">
    <property type="entry name" value="CYT_DCMP_DEAMINASES_1"/>
    <property type="match status" value="1"/>
</dbReference>
<evidence type="ECO:0000256" key="13">
    <source>
        <dbReference type="ARBA" id="ARBA00049886"/>
    </source>
</evidence>
<evidence type="ECO:0000259" key="15">
    <source>
        <dbReference type="PROSITE" id="PS51747"/>
    </source>
</evidence>
<dbReference type="EMBL" id="BAABAB010000014">
    <property type="protein sequence ID" value="GAA3618610.1"/>
    <property type="molecule type" value="Genomic_DNA"/>
</dbReference>
<comment type="similarity">
    <text evidence="4 14">In the N-terminal section; belongs to the cytidine and deoxycytidylate deaminase family.</text>
</comment>
<comment type="pathway">
    <text evidence="2 14">Cofactor biosynthesis; riboflavin biosynthesis; 5-amino-6-(D-ribitylamino)uracil from GTP: step 2/4.</text>
</comment>
<dbReference type="PANTHER" id="PTHR38011:SF7">
    <property type="entry name" value="2,5-DIAMINO-6-RIBOSYLAMINO-4(3H)-PYRIMIDINONE 5'-PHOSPHATE REDUCTASE"/>
    <property type="match status" value="1"/>
</dbReference>
<dbReference type="SUPFAM" id="SSF53597">
    <property type="entry name" value="Dihydrofolate reductase-like"/>
    <property type="match status" value="1"/>
</dbReference>
<evidence type="ECO:0000256" key="5">
    <source>
        <dbReference type="ARBA" id="ARBA00007417"/>
    </source>
</evidence>
<dbReference type="PIRSF" id="PIRSF006769">
    <property type="entry name" value="RibD"/>
    <property type="match status" value="1"/>
</dbReference>
<protein>
    <recommendedName>
        <fullName evidence="14">Riboflavin biosynthesis protein RibD</fullName>
    </recommendedName>
    <domain>
        <recommendedName>
            <fullName evidence="14">Diaminohydroxyphosphoribosylaminopyrimidine deaminase</fullName>
            <shortName evidence="14">DRAP deaminase</shortName>
            <ecNumber evidence="14">3.5.4.26</ecNumber>
        </recommendedName>
        <alternativeName>
            <fullName evidence="14">Riboflavin-specific deaminase</fullName>
        </alternativeName>
    </domain>
    <domain>
        <recommendedName>
            <fullName evidence="14">5-amino-6-(5-phosphoribosylamino)uracil reductase</fullName>
            <ecNumber evidence="14">1.1.1.193</ecNumber>
        </recommendedName>
        <alternativeName>
            <fullName evidence="14">HTP reductase</fullName>
        </alternativeName>
    </domain>
</protein>
<dbReference type="PANTHER" id="PTHR38011">
    <property type="entry name" value="DIHYDROFOLATE REDUCTASE FAMILY PROTEIN (AFU_ORTHOLOGUE AFUA_8G06820)"/>
    <property type="match status" value="1"/>
</dbReference>
<organism evidence="16 17">
    <name type="scientific">Microlunatus ginsengisoli</name>
    <dbReference type="NCBI Taxonomy" id="363863"/>
    <lineage>
        <taxon>Bacteria</taxon>
        <taxon>Bacillati</taxon>
        <taxon>Actinomycetota</taxon>
        <taxon>Actinomycetes</taxon>
        <taxon>Propionibacteriales</taxon>
        <taxon>Propionibacteriaceae</taxon>
        <taxon>Microlunatus</taxon>
    </lineage>
</organism>
<dbReference type="InterPro" id="IPR016193">
    <property type="entry name" value="Cytidine_deaminase-like"/>
</dbReference>
<name>A0ABP6ZUW3_9ACTN</name>
<evidence type="ECO:0000256" key="3">
    <source>
        <dbReference type="ARBA" id="ARBA00004910"/>
    </source>
</evidence>
<evidence type="ECO:0000256" key="12">
    <source>
        <dbReference type="ARBA" id="ARBA00049861"/>
    </source>
</evidence>
<evidence type="ECO:0000313" key="17">
    <source>
        <dbReference type="Proteomes" id="UP001501490"/>
    </source>
</evidence>
<evidence type="ECO:0000256" key="11">
    <source>
        <dbReference type="ARBA" id="ARBA00023268"/>
    </source>
</evidence>
<gene>
    <name evidence="16" type="primary">ribD</name>
    <name evidence="16" type="ORF">GCM10022236_21130</name>
</gene>
<keyword evidence="7 14" id="KW-0479">Metal-binding</keyword>
<reference evidence="17" key="1">
    <citation type="journal article" date="2019" name="Int. J. Syst. Evol. Microbiol.">
        <title>The Global Catalogue of Microorganisms (GCM) 10K type strain sequencing project: providing services to taxonomists for standard genome sequencing and annotation.</title>
        <authorList>
            <consortium name="The Broad Institute Genomics Platform"/>
            <consortium name="The Broad Institute Genome Sequencing Center for Infectious Disease"/>
            <person name="Wu L."/>
            <person name="Ma J."/>
        </authorList>
    </citation>
    <scope>NUCLEOTIDE SEQUENCE [LARGE SCALE GENOMIC DNA]</scope>
    <source>
        <strain evidence="17">JCM 16929</strain>
    </source>
</reference>
<dbReference type="EC" id="3.5.4.26" evidence="14"/>
<dbReference type="InterPro" id="IPR004794">
    <property type="entry name" value="Eubact_RibD"/>
</dbReference>
<dbReference type="RefSeq" id="WP_344804186.1">
    <property type="nucleotide sequence ID" value="NZ_BAABAB010000014.1"/>
</dbReference>